<protein>
    <submittedName>
        <fullName evidence="2">Uncharacterized protein</fullName>
    </submittedName>
</protein>
<name>A0ABU0TDF5_9FLAO</name>
<gene>
    <name evidence="2" type="ORF">QE404_000023</name>
</gene>
<evidence type="ECO:0000256" key="1">
    <source>
        <dbReference type="SAM" id="SignalP"/>
    </source>
</evidence>
<organism evidence="2 3">
    <name type="scientific">Chryseobacterium camelliae</name>
    <dbReference type="NCBI Taxonomy" id="1265445"/>
    <lineage>
        <taxon>Bacteria</taxon>
        <taxon>Pseudomonadati</taxon>
        <taxon>Bacteroidota</taxon>
        <taxon>Flavobacteriia</taxon>
        <taxon>Flavobacteriales</taxon>
        <taxon>Weeksellaceae</taxon>
        <taxon>Chryseobacterium group</taxon>
        <taxon>Chryseobacterium</taxon>
    </lineage>
</organism>
<feature type="signal peptide" evidence="1">
    <location>
        <begin position="1"/>
        <end position="20"/>
    </location>
</feature>
<proteinExistence type="predicted"/>
<sequence>MKNILIILSLIFFCLFNAQHLEKTARKINEEGIELYRSEMASWYGTDVFIANYKARENIGGYFSYIDNKVPKCILFSKENKVLATIAFPANYNPKDAKLDITERDFTPVEKDYFTIRQKALERTKTDTIFKHYQNTSLNIVPIIRNNVKKVYVLTGPSISNVVVFGNDYLLTFTNKNEIKTVEKLHNSMIVQNINDEKTGKTVSGVHSHVIENWQAITPTDICTLMLYQKFTGWEGYTTVSKKLVSIWNPNNNLVIMKTEDFKNMSENILKNKKEKSQQEKMEP</sequence>
<accession>A0ABU0TDF5</accession>
<evidence type="ECO:0000313" key="3">
    <source>
        <dbReference type="Proteomes" id="UP001225072"/>
    </source>
</evidence>
<comment type="caution">
    <text evidence="2">The sequence shown here is derived from an EMBL/GenBank/DDBJ whole genome shotgun (WGS) entry which is preliminary data.</text>
</comment>
<dbReference type="Proteomes" id="UP001225072">
    <property type="component" value="Unassembled WGS sequence"/>
</dbReference>
<keyword evidence="3" id="KW-1185">Reference proteome</keyword>
<feature type="chain" id="PRO_5046706631" evidence="1">
    <location>
        <begin position="21"/>
        <end position="284"/>
    </location>
</feature>
<keyword evidence="1" id="KW-0732">Signal</keyword>
<dbReference type="EMBL" id="JAUTAL010000001">
    <property type="protein sequence ID" value="MDQ1094876.1"/>
    <property type="molecule type" value="Genomic_DNA"/>
</dbReference>
<dbReference type="RefSeq" id="WP_307453633.1">
    <property type="nucleotide sequence ID" value="NZ_JAUTAL010000001.1"/>
</dbReference>
<evidence type="ECO:0000313" key="2">
    <source>
        <dbReference type="EMBL" id="MDQ1094876.1"/>
    </source>
</evidence>
<reference evidence="2 3" key="1">
    <citation type="submission" date="2023-07" db="EMBL/GenBank/DDBJ databases">
        <title>Functional and genomic diversity of the sorghum phyllosphere microbiome.</title>
        <authorList>
            <person name="Shade A."/>
        </authorList>
    </citation>
    <scope>NUCLEOTIDE SEQUENCE [LARGE SCALE GENOMIC DNA]</scope>
    <source>
        <strain evidence="2 3">SORGH_AS_1064</strain>
    </source>
</reference>